<feature type="compositionally biased region" description="Basic and acidic residues" evidence="1">
    <location>
        <begin position="34"/>
        <end position="51"/>
    </location>
</feature>
<reference evidence="2" key="1">
    <citation type="submission" date="2023-03" db="EMBL/GenBank/DDBJ databases">
        <title>Mating type loci evolution in Malassezia.</title>
        <authorList>
            <person name="Coelho M.A."/>
        </authorList>
    </citation>
    <scope>NUCLEOTIDE SEQUENCE</scope>
    <source>
        <strain evidence="2">CBS 9431</strain>
    </source>
</reference>
<protein>
    <submittedName>
        <fullName evidence="2">Uncharacterized protein</fullName>
    </submittedName>
</protein>
<evidence type="ECO:0000313" key="2">
    <source>
        <dbReference type="EMBL" id="WFD40381.1"/>
    </source>
</evidence>
<gene>
    <name evidence="2" type="ORF">MJAP1_003367</name>
</gene>
<dbReference type="Proteomes" id="UP001217754">
    <property type="component" value="Chromosome 6"/>
</dbReference>
<dbReference type="AlphaFoldDB" id="A0AAF0JGZ0"/>
<accession>A0AAF0JGZ0</accession>
<evidence type="ECO:0000313" key="3">
    <source>
        <dbReference type="Proteomes" id="UP001217754"/>
    </source>
</evidence>
<sequence length="76" mass="8304">MSDPNVPSGTNDVLARLAMQGKNLQAKYTQNLENFKRNTGQEHPLAEHDSASSKANDASSAEKETQQEISKSSENK</sequence>
<proteinExistence type="predicted"/>
<dbReference type="RefSeq" id="XP_060123278.1">
    <property type="nucleotide sequence ID" value="XM_060267295.1"/>
</dbReference>
<feature type="compositionally biased region" description="Basic and acidic residues" evidence="1">
    <location>
        <begin position="60"/>
        <end position="76"/>
    </location>
</feature>
<evidence type="ECO:0000256" key="1">
    <source>
        <dbReference type="SAM" id="MobiDB-lite"/>
    </source>
</evidence>
<dbReference type="GeneID" id="85227018"/>
<organism evidence="2 3">
    <name type="scientific">Malassezia japonica</name>
    <dbReference type="NCBI Taxonomy" id="223818"/>
    <lineage>
        <taxon>Eukaryota</taxon>
        <taxon>Fungi</taxon>
        <taxon>Dikarya</taxon>
        <taxon>Basidiomycota</taxon>
        <taxon>Ustilaginomycotina</taxon>
        <taxon>Malasseziomycetes</taxon>
        <taxon>Malasseziales</taxon>
        <taxon>Malasseziaceae</taxon>
        <taxon>Malassezia</taxon>
    </lineage>
</organism>
<dbReference type="EMBL" id="CP119963">
    <property type="protein sequence ID" value="WFD40381.1"/>
    <property type="molecule type" value="Genomic_DNA"/>
</dbReference>
<keyword evidence="3" id="KW-1185">Reference proteome</keyword>
<feature type="region of interest" description="Disordered" evidence="1">
    <location>
        <begin position="29"/>
        <end position="76"/>
    </location>
</feature>
<name>A0AAF0JGZ0_9BASI</name>